<reference evidence="1 2" key="1">
    <citation type="submission" date="2023-05" db="EMBL/GenBank/DDBJ databases">
        <authorList>
            <person name="Guo Y."/>
        </authorList>
    </citation>
    <scope>NUCLEOTIDE SEQUENCE [LARGE SCALE GENOMIC DNA]</scope>
    <source>
        <strain evidence="1 2">GR2756</strain>
    </source>
</reference>
<protein>
    <submittedName>
        <fullName evidence="1">DOMON-like domain-containing protein</fullName>
    </submittedName>
</protein>
<evidence type="ECO:0000313" key="1">
    <source>
        <dbReference type="EMBL" id="MDT9597609.1"/>
    </source>
</evidence>
<dbReference type="EMBL" id="JAVUPU010000001">
    <property type="protein sequence ID" value="MDT9597609.1"/>
    <property type="molecule type" value="Genomic_DNA"/>
</dbReference>
<organism evidence="1 2">
    <name type="scientific">Sphingosinicella rhizophila</name>
    <dbReference type="NCBI Taxonomy" id="3050082"/>
    <lineage>
        <taxon>Bacteria</taxon>
        <taxon>Pseudomonadati</taxon>
        <taxon>Pseudomonadota</taxon>
        <taxon>Alphaproteobacteria</taxon>
        <taxon>Sphingomonadales</taxon>
        <taxon>Sphingosinicellaceae</taxon>
        <taxon>Sphingosinicella</taxon>
    </lineage>
</organism>
<proteinExistence type="predicted"/>
<keyword evidence="2" id="KW-1185">Reference proteome</keyword>
<accession>A0ABU3Q2H6</accession>
<name>A0ABU3Q2H6_9SPHN</name>
<dbReference type="CDD" id="cd09627">
    <property type="entry name" value="DOMON_murB_like"/>
    <property type="match status" value="1"/>
</dbReference>
<dbReference type="RefSeq" id="WP_315722965.1">
    <property type="nucleotide sequence ID" value="NZ_JAVUPU010000001.1"/>
</dbReference>
<evidence type="ECO:0000313" key="2">
    <source>
        <dbReference type="Proteomes" id="UP001259572"/>
    </source>
</evidence>
<comment type="caution">
    <text evidence="1">The sequence shown here is derived from an EMBL/GenBank/DDBJ whole genome shotgun (WGS) entry which is preliminary data.</text>
</comment>
<dbReference type="Gene3D" id="2.60.40.1190">
    <property type="match status" value="1"/>
</dbReference>
<gene>
    <name evidence="1" type="ORF">RQX22_01425</name>
</gene>
<dbReference type="Proteomes" id="UP001259572">
    <property type="component" value="Unassembled WGS sequence"/>
</dbReference>
<sequence>MRLTLQPHPDWPGDAVTGIEAEALRTARGELELCYSVTGAVDELLMPPFTQSVRTDGLWRHTCFEAFLRAPQSDAYYELNLAPSSQWAAYHFDSYRDGMRIADIPAIAIAASTNGGRYEMRAGLDLTALDLPTEAPWRLGLSAVIEQRDGRKSFWALAHPRGQADFHHEDCFARQLPAAEPL</sequence>